<dbReference type="EMBL" id="AP012029">
    <property type="protein sequence ID" value="BAJ63955.1"/>
    <property type="molecule type" value="Genomic_DNA"/>
</dbReference>
<dbReference type="STRING" id="926569.ANT_19290"/>
<proteinExistence type="predicted"/>
<dbReference type="AlphaFoldDB" id="E8N691"/>
<organism evidence="2 3">
    <name type="scientific">Anaerolinea thermophila (strain DSM 14523 / JCM 11388 / NBRC 100420 / UNI-1)</name>
    <dbReference type="NCBI Taxonomy" id="926569"/>
    <lineage>
        <taxon>Bacteria</taxon>
        <taxon>Bacillati</taxon>
        <taxon>Chloroflexota</taxon>
        <taxon>Anaerolineae</taxon>
        <taxon>Anaerolineales</taxon>
        <taxon>Anaerolineaceae</taxon>
        <taxon>Anaerolinea</taxon>
    </lineage>
</organism>
<keyword evidence="1" id="KW-0812">Transmembrane</keyword>
<sequence length="253" mass="28025">MDGFSFWGGLVWLFGLTVPLLYLQRQLHREIQLTFFLITRHPTVTMGIFALLFLPGVLVHEVSHLLMAWILRVPTGRLSLLPRFLPNGKVQLGAVETAPADIFRDALIGAAPLITGGALVAYLGASRLGLLPLFEAIRSHNNDLFWSLLKHLPELPDFWLWFYLTFTISTTMFPSEADRRTWLPVLGIGASLGMLAWLSGAGGWLSGTFAPLLAQVIQVGISISAISLVLHLALWFPFRLLRAVFQGKARITG</sequence>
<keyword evidence="1" id="KW-0472">Membrane</keyword>
<keyword evidence="3" id="KW-1185">Reference proteome</keyword>
<accession>E8N691</accession>
<dbReference type="InParanoid" id="E8N691"/>
<gene>
    <name evidence="2" type="ordered locus">ANT_19290</name>
</gene>
<protein>
    <submittedName>
        <fullName evidence="2">Hypothetical membrane protein</fullName>
    </submittedName>
</protein>
<feature type="transmembrane region" description="Helical" evidence="1">
    <location>
        <begin position="35"/>
        <end position="54"/>
    </location>
</feature>
<feature type="transmembrane region" description="Helical" evidence="1">
    <location>
        <begin position="217"/>
        <end position="238"/>
    </location>
</feature>
<name>E8N691_ANATU</name>
<evidence type="ECO:0000313" key="3">
    <source>
        <dbReference type="Proteomes" id="UP000008922"/>
    </source>
</evidence>
<dbReference type="RefSeq" id="WP_013560328.1">
    <property type="nucleotide sequence ID" value="NC_014960.1"/>
</dbReference>
<evidence type="ECO:0000313" key="2">
    <source>
        <dbReference type="EMBL" id="BAJ63955.1"/>
    </source>
</evidence>
<reference evidence="2 3" key="1">
    <citation type="submission" date="2010-12" db="EMBL/GenBank/DDBJ databases">
        <title>Whole genome sequence of Anaerolinea thermophila UNI-1.</title>
        <authorList>
            <person name="Narita-Yamada S."/>
            <person name="Kishi E."/>
            <person name="Watanabe Y."/>
            <person name="Takasaki K."/>
            <person name="Ankai A."/>
            <person name="Oguchi A."/>
            <person name="Fukui S."/>
            <person name="Takahashi M."/>
            <person name="Yashiro I."/>
            <person name="Hosoyama A."/>
            <person name="Sekiguchi Y."/>
            <person name="Hanada S."/>
            <person name="Fujita N."/>
        </authorList>
    </citation>
    <scope>NUCLEOTIDE SEQUENCE [LARGE SCALE GENOMIC DNA]</scope>
    <source>
        <strain evidence="3">DSM 14523 / JCM 11388 / NBRC 100420 / UNI-1</strain>
    </source>
</reference>
<dbReference type="eggNOG" id="ENOG5033NIR">
    <property type="taxonomic scope" value="Bacteria"/>
</dbReference>
<evidence type="ECO:0000256" key="1">
    <source>
        <dbReference type="SAM" id="Phobius"/>
    </source>
</evidence>
<dbReference type="KEGG" id="atm:ANT_19290"/>
<feature type="transmembrane region" description="Helical" evidence="1">
    <location>
        <begin position="6"/>
        <end position="23"/>
    </location>
</feature>
<dbReference type="OrthoDB" id="162956at2"/>
<feature type="transmembrane region" description="Helical" evidence="1">
    <location>
        <begin position="106"/>
        <end position="125"/>
    </location>
</feature>
<keyword evidence="1" id="KW-1133">Transmembrane helix</keyword>
<feature type="transmembrane region" description="Helical" evidence="1">
    <location>
        <begin position="182"/>
        <end position="205"/>
    </location>
</feature>
<dbReference type="Proteomes" id="UP000008922">
    <property type="component" value="Chromosome"/>
</dbReference>
<dbReference type="HOGENOM" id="CLU_1096866_0_0_0"/>